<dbReference type="InterPro" id="IPR011993">
    <property type="entry name" value="PH-like_dom_sf"/>
</dbReference>
<name>A0A0V1JJ55_TRIPS</name>
<comment type="subcellular location">
    <subcellularLocation>
        <location evidence="1">Membrane</location>
        <topology evidence="1">Multi-pass membrane protein</topology>
    </subcellularLocation>
</comment>
<dbReference type="InterPro" id="IPR042164">
    <property type="entry name" value="SLC25A44"/>
</dbReference>
<sequence length="749" mass="82576">MEPVDISTVLDSKGFKVIEWHMLDLTKYVCLNTASSLTIRSLVYPLTVVKTRMQIERSTFAGMGAMGTFRHILANEGCRALYRGFVPNTLQMTSAMTYLMLYEKIRERLAEHGVAGNHLRAFIAGAGATAGAQLILVPLDVISQHMMVAHVLSKKNPLDVDTSILKSPLNLKLQGAKGSLSYLVCKEIYKRDGFFRGFYRGYFASLLCYAPSSALFWSIYHALSDGICKKVDSAVPQIVVNGFAAPVASLVATVLTNSLDVFRTNLQVHGTKWCETVLKLWRAERFGIFTMGLTARISSTCISSFFFITMYEYVKHLSVQKDFQSQIRCVLLIVSCCRAPAGVGGKISSQLAAGSFHTAKVTMGCVPSRQFDSNAKSHSFSVTAKLSTGKTVRGSIEVSAYGISFHQRTALIIQCPWHHVRCYGFCDDFFRFESGRRCEFGPGVYTFQCSRASELFCQVQRIIFETASTVYNEADRFDAYTASSSVQRCTSSDFLGNRADFSRINRVDRFANSNTIRLMNDFSEFSELHIPTQRNARFIDVRPNTTTVQSTNNQSHYINVYPANQAANPVEQVAANQDRRRFFQFLGRSGSSRTKSRNAERPAPPQATLMPALEPPVQALAVAAEPEPEPTPTLTVCSLSGGGSGQQQKPAATAKAEDRAYDMSALNYVTLEMSSSASSSSNVQMPTTARTFGEASTGAGTSSTNYAVIDSTKTKALHHTTSTLHSRKPDEYKALRRGRFASSTDSYGR</sequence>
<keyword evidence="3 5" id="KW-0812">Transmembrane</keyword>
<feature type="repeat" description="Solcar" evidence="5">
    <location>
        <begin position="116"/>
        <end position="226"/>
    </location>
</feature>
<feature type="repeat" description="Solcar" evidence="5">
    <location>
        <begin position="236"/>
        <end position="317"/>
    </location>
</feature>
<dbReference type="Pfam" id="PF00153">
    <property type="entry name" value="Mito_carr"/>
    <property type="match status" value="3"/>
</dbReference>
<feature type="domain" description="IRS-type PTB" evidence="7">
    <location>
        <begin position="367"/>
        <end position="473"/>
    </location>
</feature>
<feature type="region of interest" description="Disordered" evidence="6">
    <location>
        <begin position="716"/>
        <end position="749"/>
    </location>
</feature>
<evidence type="ECO:0000256" key="5">
    <source>
        <dbReference type="PROSITE-ProRule" id="PRU00282"/>
    </source>
</evidence>
<keyword evidence="10" id="KW-1185">Reference proteome</keyword>
<dbReference type="PROSITE" id="PS50920">
    <property type="entry name" value="SOLCAR"/>
    <property type="match status" value="3"/>
</dbReference>
<dbReference type="InterPro" id="IPR002404">
    <property type="entry name" value="IRS_PTB"/>
</dbReference>
<dbReference type="GO" id="GO:0016020">
    <property type="term" value="C:membrane"/>
    <property type="evidence" value="ECO:0007669"/>
    <property type="project" value="UniProtKB-SubCell"/>
</dbReference>
<feature type="region of interest" description="Disordered" evidence="6">
    <location>
        <begin position="586"/>
        <end position="611"/>
    </location>
</feature>
<proteinExistence type="inferred from homology"/>
<dbReference type="InterPro" id="IPR023395">
    <property type="entry name" value="MCP_dom_sf"/>
</dbReference>
<dbReference type="PANTHER" id="PTHR46314:SF2">
    <property type="entry name" value="SOLUTE CARRIER FAMILY 25 MEMBER 44"/>
    <property type="match status" value="1"/>
</dbReference>
<comment type="similarity">
    <text evidence="2">Belongs to the mitochondrial carrier (TC 2.A.29) family.</text>
</comment>
<keyword evidence="4 5" id="KW-0472">Membrane</keyword>
<dbReference type="EMBL" id="JYDV01000096">
    <property type="protein sequence ID" value="KRZ34877.1"/>
    <property type="molecule type" value="Genomic_DNA"/>
</dbReference>
<dbReference type="Proteomes" id="UP000054826">
    <property type="component" value="Unassembled WGS sequence"/>
</dbReference>
<dbReference type="SUPFAM" id="SSF103506">
    <property type="entry name" value="Mitochondrial carrier"/>
    <property type="match status" value="1"/>
</dbReference>
<evidence type="ECO:0000259" key="7">
    <source>
        <dbReference type="PROSITE" id="PS51064"/>
    </source>
</evidence>
<dbReference type="GO" id="GO:0009083">
    <property type="term" value="P:branched-chain amino acid catabolic process"/>
    <property type="evidence" value="ECO:0007669"/>
    <property type="project" value="InterPro"/>
</dbReference>
<evidence type="ECO:0000256" key="4">
    <source>
        <dbReference type="ARBA" id="ARBA00023136"/>
    </source>
</evidence>
<protein>
    <submittedName>
        <fullName evidence="9">Solute carrier family 25 member 44</fullName>
    </submittedName>
</protein>
<evidence type="ECO:0000313" key="9">
    <source>
        <dbReference type="EMBL" id="KRZ34877.1"/>
    </source>
</evidence>
<accession>A0A0V1JJ55</accession>
<dbReference type="SUPFAM" id="SSF50729">
    <property type="entry name" value="PH domain-like"/>
    <property type="match status" value="1"/>
</dbReference>
<reference evidence="10 11" key="1">
    <citation type="submission" date="2015-01" db="EMBL/GenBank/DDBJ databases">
        <title>Evolution of Trichinella species and genotypes.</title>
        <authorList>
            <person name="Korhonen P.K."/>
            <person name="Edoardo P."/>
            <person name="Giuseppe L.R."/>
            <person name="Gasser R.B."/>
        </authorList>
    </citation>
    <scope>NUCLEOTIDE SEQUENCE [LARGE SCALE GENOMIC DNA]</scope>
    <source>
        <strain evidence="9">ISS176</strain>
        <strain evidence="8">ISS588</strain>
    </source>
</reference>
<dbReference type="SMART" id="SM00310">
    <property type="entry name" value="PTBI"/>
    <property type="match status" value="1"/>
</dbReference>
<evidence type="ECO:0000313" key="11">
    <source>
        <dbReference type="Proteomes" id="UP000054826"/>
    </source>
</evidence>
<dbReference type="Proteomes" id="UP000054805">
    <property type="component" value="Unassembled WGS sequence"/>
</dbReference>
<dbReference type="PANTHER" id="PTHR46314">
    <property type="entry name" value="SOLUTE CARRIER FAMILY 25 MEMBER 44"/>
    <property type="match status" value="1"/>
</dbReference>
<dbReference type="GO" id="GO:0015658">
    <property type="term" value="F:branched-chain amino acid transmembrane transporter activity"/>
    <property type="evidence" value="ECO:0007669"/>
    <property type="project" value="InterPro"/>
</dbReference>
<dbReference type="EMBL" id="JYDS01000183">
    <property type="protein sequence ID" value="KRZ22120.1"/>
    <property type="molecule type" value="Genomic_DNA"/>
</dbReference>
<dbReference type="GO" id="GO:0005739">
    <property type="term" value="C:mitochondrion"/>
    <property type="evidence" value="ECO:0007669"/>
    <property type="project" value="InterPro"/>
</dbReference>
<evidence type="ECO:0000256" key="3">
    <source>
        <dbReference type="ARBA" id="ARBA00022692"/>
    </source>
</evidence>
<evidence type="ECO:0000313" key="8">
    <source>
        <dbReference type="EMBL" id="KRZ22120.1"/>
    </source>
</evidence>
<gene>
    <name evidence="9" type="primary">Slc25a44</name>
    <name evidence="8" type="ORF">T4B_1012</name>
    <name evidence="9" type="ORF">T4C_6604</name>
</gene>
<feature type="repeat" description="Solcar" evidence="5">
    <location>
        <begin position="22"/>
        <end position="108"/>
    </location>
</feature>
<dbReference type="PROSITE" id="PS51064">
    <property type="entry name" value="IRS_PTB"/>
    <property type="match status" value="1"/>
</dbReference>
<dbReference type="Pfam" id="PF02174">
    <property type="entry name" value="IRS"/>
    <property type="match status" value="1"/>
</dbReference>
<dbReference type="Gene3D" id="2.30.29.30">
    <property type="entry name" value="Pleckstrin-homology domain (PH domain)/Phosphotyrosine-binding domain (PTB)"/>
    <property type="match status" value="1"/>
</dbReference>
<evidence type="ECO:0000256" key="6">
    <source>
        <dbReference type="SAM" id="MobiDB-lite"/>
    </source>
</evidence>
<evidence type="ECO:0000313" key="10">
    <source>
        <dbReference type="Proteomes" id="UP000054805"/>
    </source>
</evidence>
<dbReference type="Gene3D" id="1.50.40.10">
    <property type="entry name" value="Mitochondrial carrier domain"/>
    <property type="match status" value="2"/>
</dbReference>
<evidence type="ECO:0000256" key="1">
    <source>
        <dbReference type="ARBA" id="ARBA00004141"/>
    </source>
</evidence>
<organism evidence="9 11">
    <name type="scientific">Trichinella pseudospiralis</name>
    <name type="common">Parasitic roundworm</name>
    <dbReference type="NCBI Taxonomy" id="6337"/>
    <lineage>
        <taxon>Eukaryota</taxon>
        <taxon>Metazoa</taxon>
        <taxon>Ecdysozoa</taxon>
        <taxon>Nematoda</taxon>
        <taxon>Enoplea</taxon>
        <taxon>Dorylaimia</taxon>
        <taxon>Trichinellida</taxon>
        <taxon>Trichinellidae</taxon>
        <taxon>Trichinella</taxon>
    </lineage>
</organism>
<evidence type="ECO:0000256" key="2">
    <source>
        <dbReference type="ARBA" id="ARBA00006375"/>
    </source>
</evidence>
<comment type="caution">
    <text evidence="9">The sequence shown here is derived from an EMBL/GenBank/DDBJ whole genome shotgun (WGS) entry which is preliminary data.</text>
</comment>
<dbReference type="SMART" id="SM01244">
    <property type="entry name" value="IRS"/>
    <property type="match status" value="1"/>
</dbReference>
<dbReference type="InterPro" id="IPR018108">
    <property type="entry name" value="MCP_transmembrane"/>
</dbReference>
<dbReference type="AlphaFoldDB" id="A0A0V1JJ55"/>